<name>A0ABY5M5U0_9ACTN</name>
<feature type="chain" id="PRO_5046329362" evidence="2">
    <location>
        <begin position="25"/>
        <end position="208"/>
    </location>
</feature>
<evidence type="ECO:0000313" key="3">
    <source>
        <dbReference type="EMBL" id="UUP13177.1"/>
    </source>
</evidence>
<evidence type="ECO:0000256" key="2">
    <source>
        <dbReference type="SAM" id="SignalP"/>
    </source>
</evidence>
<keyword evidence="4" id="KW-1185">Reference proteome</keyword>
<feature type="signal peptide" evidence="2">
    <location>
        <begin position="1"/>
        <end position="24"/>
    </location>
</feature>
<accession>A0ABY5M5U0</accession>
<dbReference type="EMBL" id="CP102173">
    <property type="protein sequence ID" value="UUP13177.1"/>
    <property type="molecule type" value="Genomic_DNA"/>
</dbReference>
<gene>
    <name evidence="3" type="ORF">NQV15_15135</name>
</gene>
<organism evidence="3 4">
    <name type="scientific">Aeromicrobium wangtongii</name>
    <dbReference type="NCBI Taxonomy" id="2969247"/>
    <lineage>
        <taxon>Bacteria</taxon>
        <taxon>Bacillati</taxon>
        <taxon>Actinomycetota</taxon>
        <taxon>Actinomycetes</taxon>
        <taxon>Propionibacteriales</taxon>
        <taxon>Nocardioidaceae</taxon>
        <taxon>Aeromicrobium</taxon>
    </lineage>
</organism>
<feature type="region of interest" description="Disordered" evidence="1">
    <location>
        <begin position="24"/>
        <end position="62"/>
    </location>
</feature>
<sequence>MRTTHRLSAASLAAALLLSVTACGGSDDSDGTTSGTTTKSETSATPPPVPEPSETPAAAEQKQIAADETITDDDFGHTIKITGVVRDFVAPSRTNIPERGGEWVLVQLDVAAGDKYSGGVQGGFTLQSGGELGGTTTGIIDADMTAAGFQPWETASAGEKTKGWVAFQINTRSDAYTFQYKRGAAKIIGGGDTKQIPEKIWTVDLPTA</sequence>
<keyword evidence="2" id="KW-0732">Signal</keyword>
<dbReference type="PROSITE" id="PS51257">
    <property type="entry name" value="PROKAR_LIPOPROTEIN"/>
    <property type="match status" value="1"/>
</dbReference>
<proteinExistence type="predicted"/>
<protein>
    <submittedName>
        <fullName evidence="3">Uncharacterized protein</fullName>
    </submittedName>
</protein>
<evidence type="ECO:0000256" key="1">
    <source>
        <dbReference type="SAM" id="MobiDB-lite"/>
    </source>
</evidence>
<feature type="compositionally biased region" description="Low complexity" evidence="1">
    <location>
        <begin position="31"/>
        <end position="44"/>
    </location>
</feature>
<reference evidence="3 4" key="1">
    <citation type="submission" date="2022-08" db="EMBL/GenBank/DDBJ databases">
        <title>novel species in genus Aeromicrobium.</title>
        <authorList>
            <person name="Ye L."/>
        </authorList>
    </citation>
    <scope>NUCLEOTIDE SEQUENCE [LARGE SCALE GENOMIC DNA]</scope>
    <source>
        <strain evidence="4">zg-Y1379</strain>
    </source>
</reference>
<dbReference type="Proteomes" id="UP001316184">
    <property type="component" value="Chromosome"/>
</dbReference>
<dbReference type="RefSeq" id="WP_232400702.1">
    <property type="nucleotide sequence ID" value="NZ_CP102173.1"/>
</dbReference>
<evidence type="ECO:0000313" key="4">
    <source>
        <dbReference type="Proteomes" id="UP001316184"/>
    </source>
</evidence>